<feature type="domain" description="Thioesterase" evidence="3">
    <location>
        <begin position="1"/>
        <end position="80"/>
    </location>
</feature>
<dbReference type="InterPro" id="IPR050563">
    <property type="entry name" value="4-hydroxybenzoyl-CoA_TE"/>
</dbReference>
<keyword evidence="2" id="KW-0378">Hydrolase</keyword>
<gene>
    <name evidence="4" type="ORF">METZ01_LOCUS267379</name>
</gene>
<dbReference type="Gene3D" id="3.10.129.10">
    <property type="entry name" value="Hotdog Thioesterase"/>
    <property type="match status" value="1"/>
</dbReference>
<feature type="non-terminal residue" evidence="4">
    <location>
        <position position="1"/>
    </location>
</feature>
<dbReference type="AlphaFoldDB" id="A0A382JS86"/>
<accession>A0A382JS86</accession>
<protein>
    <recommendedName>
        <fullName evidence="3">Thioesterase domain-containing protein</fullName>
    </recommendedName>
</protein>
<dbReference type="EMBL" id="UINC01075892">
    <property type="protein sequence ID" value="SVC14525.1"/>
    <property type="molecule type" value="Genomic_DNA"/>
</dbReference>
<dbReference type="PANTHER" id="PTHR31793">
    <property type="entry name" value="4-HYDROXYBENZOYL-COA THIOESTERASE FAMILY MEMBER"/>
    <property type="match status" value="1"/>
</dbReference>
<name>A0A382JS86_9ZZZZ</name>
<dbReference type="GO" id="GO:0047617">
    <property type="term" value="F:fatty acyl-CoA hydrolase activity"/>
    <property type="evidence" value="ECO:0007669"/>
    <property type="project" value="TreeGrafter"/>
</dbReference>
<dbReference type="InterPro" id="IPR029069">
    <property type="entry name" value="HotDog_dom_sf"/>
</dbReference>
<dbReference type="Pfam" id="PF03061">
    <property type="entry name" value="4HBT"/>
    <property type="match status" value="1"/>
</dbReference>
<dbReference type="CDD" id="cd00586">
    <property type="entry name" value="4HBT"/>
    <property type="match status" value="1"/>
</dbReference>
<dbReference type="InterPro" id="IPR006683">
    <property type="entry name" value="Thioestr_dom"/>
</dbReference>
<dbReference type="PANTHER" id="PTHR31793:SF27">
    <property type="entry name" value="NOVEL THIOESTERASE SUPERFAMILY DOMAIN AND SAPOSIN A-TYPE DOMAIN CONTAINING PROTEIN (0610012H03RIK)"/>
    <property type="match status" value="1"/>
</dbReference>
<dbReference type="SUPFAM" id="SSF54637">
    <property type="entry name" value="Thioesterase/thiol ester dehydrase-isomerase"/>
    <property type="match status" value="1"/>
</dbReference>
<evidence type="ECO:0000256" key="2">
    <source>
        <dbReference type="ARBA" id="ARBA00022801"/>
    </source>
</evidence>
<evidence type="ECO:0000256" key="1">
    <source>
        <dbReference type="ARBA" id="ARBA00005953"/>
    </source>
</evidence>
<comment type="similarity">
    <text evidence="1">Belongs to the 4-hydroxybenzoyl-CoA thioesterase family.</text>
</comment>
<sequence length="115" mass="13103">GHVHHSVALSYFEEGREAYWRSVVGDPWNGTANYVIAELDVKYHKRILYPTMIEVAVRVSEIGRTSLMMEYEGMSEVGDLLISGSTPLVMFDYQEELPVRVPEDVKLAIVNWENA</sequence>
<evidence type="ECO:0000259" key="3">
    <source>
        <dbReference type="Pfam" id="PF03061"/>
    </source>
</evidence>
<proteinExistence type="inferred from homology"/>
<organism evidence="4">
    <name type="scientific">marine metagenome</name>
    <dbReference type="NCBI Taxonomy" id="408172"/>
    <lineage>
        <taxon>unclassified sequences</taxon>
        <taxon>metagenomes</taxon>
        <taxon>ecological metagenomes</taxon>
    </lineage>
</organism>
<evidence type="ECO:0000313" key="4">
    <source>
        <dbReference type="EMBL" id="SVC14525.1"/>
    </source>
</evidence>
<reference evidence="4" key="1">
    <citation type="submission" date="2018-05" db="EMBL/GenBank/DDBJ databases">
        <authorList>
            <person name="Lanie J.A."/>
            <person name="Ng W.-L."/>
            <person name="Kazmierczak K.M."/>
            <person name="Andrzejewski T.M."/>
            <person name="Davidsen T.M."/>
            <person name="Wayne K.J."/>
            <person name="Tettelin H."/>
            <person name="Glass J.I."/>
            <person name="Rusch D."/>
            <person name="Podicherti R."/>
            <person name="Tsui H.-C.T."/>
            <person name="Winkler M.E."/>
        </authorList>
    </citation>
    <scope>NUCLEOTIDE SEQUENCE</scope>
</reference>